<feature type="chain" id="PRO_5043485411" evidence="1">
    <location>
        <begin position="18"/>
        <end position="83"/>
    </location>
</feature>
<reference evidence="2" key="2">
    <citation type="submission" date="2023-06" db="EMBL/GenBank/DDBJ databases">
        <authorList>
            <person name="Ma L."/>
            <person name="Liu K.-W."/>
            <person name="Li Z."/>
            <person name="Hsiao Y.-Y."/>
            <person name="Qi Y."/>
            <person name="Fu T."/>
            <person name="Tang G."/>
            <person name="Zhang D."/>
            <person name="Sun W.-H."/>
            <person name="Liu D.-K."/>
            <person name="Li Y."/>
            <person name="Chen G.-Z."/>
            <person name="Liu X.-D."/>
            <person name="Liao X.-Y."/>
            <person name="Jiang Y.-T."/>
            <person name="Yu X."/>
            <person name="Hao Y."/>
            <person name="Huang J."/>
            <person name="Zhao X.-W."/>
            <person name="Ke S."/>
            <person name="Chen Y.-Y."/>
            <person name="Wu W.-L."/>
            <person name="Hsu J.-L."/>
            <person name="Lin Y.-F."/>
            <person name="Huang M.-D."/>
            <person name="Li C.-Y."/>
            <person name="Huang L."/>
            <person name="Wang Z.-W."/>
            <person name="Zhao X."/>
            <person name="Zhong W.-Y."/>
            <person name="Peng D.-H."/>
            <person name="Ahmad S."/>
            <person name="Lan S."/>
            <person name="Zhang J.-S."/>
            <person name="Tsai W.-C."/>
            <person name="Van De Peer Y."/>
            <person name="Liu Z.-J."/>
        </authorList>
    </citation>
    <scope>NUCLEOTIDE SEQUENCE</scope>
    <source>
        <strain evidence="2">SCP</strain>
        <tissue evidence="2">Leaves</tissue>
    </source>
</reference>
<keyword evidence="1" id="KW-0732">Signal</keyword>
<evidence type="ECO:0000313" key="2">
    <source>
        <dbReference type="EMBL" id="KAK1256940.1"/>
    </source>
</evidence>
<evidence type="ECO:0000313" key="3">
    <source>
        <dbReference type="Proteomes" id="UP001179952"/>
    </source>
</evidence>
<evidence type="ECO:0000256" key="1">
    <source>
        <dbReference type="SAM" id="SignalP"/>
    </source>
</evidence>
<sequence length="83" mass="9890">MHLLCMFFTLLLPSLEQKKHHSFISQCEYWMLIIGYQFSWLSISIRLPFISYPVCLCFQIHFAGTINRSHSMDNIQSDFSYSF</sequence>
<dbReference type="Proteomes" id="UP001179952">
    <property type="component" value="Unassembled WGS sequence"/>
</dbReference>
<dbReference type="AlphaFoldDB" id="A0AAV8ZZN9"/>
<comment type="caution">
    <text evidence="2">The sequence shown here is derived from an EMBL/GenBank/DDBJ whole genome shotgun (WGS) entry which is preliminary data.</text>
</comment>
<reference evidence="2" key="1">
    <citation type="journal article" date="2023" name="Nat. Commun.">
        <title>Diploid and tetraploid genomes of Acorus and the evolution of monocots.</title>
        <authorList>
            <person name="Ma L."/>
            <person name="Liu K.W."/>
            <person name="Li Z."/>
            <person name="Hsiao Y.Y."/>
            <person name="Qi Y."/>
            <person name="Fu T."/>
            <person name="Tang G.D."/>
            <person name="Zhang D."/>
            <person name="Sun W.H."/>
            <person name="Liu D.K."/>
            <person name="Li Y."/>
            <person name="Chen G.Z."/>
            <person name="Liu X.D."/>
            <person name="Liao X.Y."/>
            <person name="Jiang Y.T."/>
            <person name="Yu X."/>
            <person name="Hao Y."/>
            <person name="Huang J."/>
            <person name="Zhao X.W."/>
            <person name="Ke S."/>
            <person name="Chen Y.Y."/>
            <person name="Wu W.L."/>
            <person name="Hsu J.L."/>
            <person name="Lin Y.F."/>
            <person name="Huang M.D."/>
            <person name="Li C.Y."/>
            <person name="Huang L."/>
            <person name="Wang Z.W."/>
            <person name="Zhao X."/>
            <person name="Zhong W.Y."/>
            <person name="Peng D.H."/>
            <person name="Ahmad S."/>
            <person name="Lan S."/>
            <person name="Zhang J.S."/>
            <person name="Tsai W.C."/>
            <person name="Van de Peer Y."/>
            <person name="Liu Z.J."/>
        </authorList>
    </citation>
    <scope>NUCLEOTIDE SEQUENCE</scope>
    <source>
        <strain evidence="2">SCP</strain>
    </source>
</reference>
<protein>
    <submittedName>
        <fullName evidence="2">Uncharacterized protein</fullName>
    </submittedName>
</protein>
<name>A0AAV8ZZN9_ACOGR</name>
<dbReference type="EMBL" id="JAUJYN010000070">
    <property type="protein sequence ID" value="KAK1256940.1"/>
    <property type="molecule type" value="Genomic_DNA"/>
</dbReference>
<accession>A0AAV8ZZN9</accession>
<keyword evidence="3" id="KW-1185">Reference proteome</keyword>
<proteinExistence type="predicted"/>
<feature type="signal peptide" evidence="1">
    <location>
        <begin position="1"/>
        <end position="17"/>
    </location>
</feature>
<organism evidence="2 3">
    <name type="scientific">Acorus gramineus</name>
    <name type="common">Dwarf sweet flag</name>
    <dbReference type="NCBI Taxonomy" id="55184"/>
    <lineage>
        <taxon>Eukaryota</taxon>
        <taxon>Viridiplantae</taxon>
        <taxon>Streptophyta</taxon>
        <taxon>Embryophyta</taxon>
        <taxon>Tracheophyta</taxon>
        <taxon>Spermatophyta</taxon>
        <taxon>Magnoliopsida</taxon>
        <taxon>Liliopsida</taxon>
        <taxon>Acoraceae</taxon>
        <taxon>Acorus</taxon>
    </lineage>
</organism>
<gene>
    <name evidence="2" type="ORF">QJS04_geneDACA017232</name>
</gene>